<reference evidence="1 2" key="1">
    <citation type="submission" date="2016-11" db="EMBL/GenBank/DDBJ databases">
        <title>Paenibacillus species isolates.</title>
        <authorList>
            <person name="Beno S.M."/>
        </authorList>
    </citation>
    <scope>NUCLEOTIDE SEQUENCE [LARGE SCALE GENOMIC DNA]</scope>
    <source>
        <strain evidence="1 2">FSL H8-0246</strain>
    </source>
</reference>
<dbReference type="InterPro" id="IPR013514">
    <property type="entry name" value="DUF3199_YqbG"/>
</dbReference>
<dbReference type="AlphaFoldDB" id="A0A1R1C4J5"/>
<organism evidence="1 2">
    <name type="scientific">Paenibacillus amylolyticus</name>
    <dbReference type="NCBI Taxonomy" id="1451"/>
    <lineage>
        <taxon>Bacteria</taxon>
        <taxon>Bacillati</taxon>
        <taxon>Bacillota</taxon>
        <taxon>Bacilli</taxon>
        <taxon>Bacillales</taxon>
        <taxon>Paenibacillaceae</taxon>
        <taxon>Paenibacillus</taxon>
    </lineage>
</organism>
<dbReference type="InterPro" id="IPR036558">
    <property type="entry name" value="YqbG-like_sf"/>
</dbReference>
<dbReference type="SUPFAM" id="SSF116915">
    <property type="entry name" value="Hypothetical protein YqbG"/>
    <property type="match status" value="1"/>
</dbReference>
<dbReference type="Proteomes" id="UP000187134">
    <property type="component" value="Unassembled WGS sequence"/>
</dbReference>
<dbReference type="CDD" id="cd08053">
    <property type="entry name" value="Yqbg"/>
    <property type="match status" value="1"/>
</dbReference>
<dbReference type="Gene3D" id="1.10.3230.10">
    <property type="entry name" value="YqbG-like"/>
    <property type="match status" value="1"/>
</dbReference>
<protein>
    <recommendedName>
        <fullName evidence="3">DUF3199 family protein</fullName>
    </recommendedName>
</protein>
<evidence type="ECO:0000313" key="1">
    <source>
        <dbReference type="EMBL" id="OMF17043.1"/>
    </source>
</evidence>
<evidence type="ECO:0008006" key="3">
    <source>
        <dbReference type="Google" id="ProtNLM"/>
    </source>
</evidence>
<gene>
    <name evidence="1" type="ORF">BK131_03455</name>
</gene>
<dbReference type="EMBL" id="MRTJ01000001">
    <property type="protein sequence ID" value="OMF17043.1"/>
    <property type="molecule type" value="Genomic_DNA"/>
</dbReference>
<dbReference type="OrthoDB" id="2680636at2"/>
<dbReference type="Pfam" id="PF11436">
    <property type="entry name" value="DUF3199"/>
    <property type="match status" value="1"/>
</dbReference>
<dbReference type="RefSeq" id="WP_076330443.1">
    <property type="nucleotide sequence ID" value="NZ_MRTJ01000001.1"/>
</dbReference>
<name>A0A1R1C4J5_PAEAM</name>
<proteinExistence type="predicted"/>
<comment type="caution">
    <text evidence="1">The sequence shown here is derived from an EMBL/GenBank/DDBJ whole genome shotgun (WGS) entry which is preliminary data.</text>
</comment>
<accession>A0A1R1C4J5</accession>
<evidence type="ECO:0000313" key="2">
    <source>
        <dbReference type="Proteomes" id="UP000187134"/>
    </source>
</evidence>
<sequence>MALITPQEIIDYTVFKKVKTRAQQLLQMDILQAETEVFEEVGHDFSDPILYPVLPPAVRLALIQLGQYYALVNGDESIAKGIKSESIGGYSYTLDNGQIISKASILAMLRKFKTQPVQGNVNMRMRLL</sequence>